<evidence type="ECO:0000313" key="3">
    <source>
        <dbReference type="Proteomes" id="UP000822688"/>
    </source>
</evidence>
<feature type="compositionally biased region" description="Basic residues" evidence="1">
    <location>
        <begin position="74"/>
        <end position="86"/>
    </location>
</feature>
<dbReference type="Proteomes" id="UP000822688">
    <property type="component" value="Chromosome 9"/>
</dbReference>
<comment type="caution">
    <text evidence="2">The sequence shown here is derived from an EMBL/GenBank/DDBJ whole genome shotgun (WGS) entry which is preliminary data.</text>
</comment>
<feature type="compositionally biased region" description="Basic and acidic residues" evidence="1">
    <location>
        <begin position="92"/>
        <end position="101"/>
    </location>
</feature>
<dbReference type="AlphaFoldDB" id="A0A8T0GS17"/>
<evidence type="ECO:0000256" key="1">
    <source>
        <dbReference type="SAM" id="MobiDB-lite"/>
    </source>
</evidence>
<accession>A0A8T0GS17</accession>
<dbReference type="EMBL" id="CM026430">
    <property type="protein sequence ID" value="KAG0561387.1"/>
    <property type="molecule type" value="Genomic_DNA"/>
</dbReference>
<evidence type="ECO:0000313" key="2">
    <source>
        <dbReference type="EMBL" id="KAG0561387.1"/>
    </source>
</evidence>
<feature type="region of interest" description="Disordered" evidence="1">
    <location>
        <begin position="35"/>
        <end position="113"/>
    </location>
</feature>
<keyword evidence="3" id="KW-1185">Reference proteome</keyword>
<feature type="compositionally biased region" description="Basic residues" evidence="1">
    <location>
        <begin position="102"/>
        <end position="113"/>
    </location>
</feature>
<proteinExistence type="predicted"/>
<sequence length="113" mass="13452">MKRFSLPFRLHSAPCTNEFSRVEFLRQFSFRARQKLKQSSNAADARKLPRNPYANKFPQNLPVIHVKLTPRQNHEKRHRSSPKKRPPITTTERNHKSETKSGKRNRIIPRQRI</sequence>
<reference evidence="2" key="1">
    <citation type="submission" date="2020-06" db="EMBL/GenBank/DDBJ databases">
        <title>WGS assembly of Ceratodon purpureus strain R40.</title>
        <authorList>
            <person name="Carey S.B."/>
            <person name="Jenkins J."/>
            <person name="Shu S."/>
            <person name="Lovell J.T."/>
            <person name="Sreedasyam A."/>
            <person name="Maumus F."/>
            <person name="Tiley G.P."/>
            <person name="Fernandez-Pozo N."/>
            <person name="Barry K."/>
            <person name="Chen C."/>
            <person name="Wang M."/>
            <person name="Lipzen A."/>
            <person name="Daum C."/>
            <person name="Saski C.A."/>
            <person name="Payton A.C."/>
            <person name="Mcbreen J.C."/>
            <person name="Conrad R.E."/>
            <person name="Kollar L.M."/>
            <person name="Olsson S."/>
            <person name="Huttunen S."/>
            <person name="Landis J.B."/>
            <person name="Wickett N.J."/>
            <person name="Johnson M.G."/>
            <person name="Rensing S.A."/>
            <person name="Grimwood J."/>
            <person name="Schmutz J."/>
            <person name="Mcdaniel S.F."/>
        </authorList>
    </citation>
    <scope>NUCLEOTIDE SEQUENCE</scope>
    <source>
        <strain evidence="2">R40</strain>
    </source>
</reference>
<organism evidence="2 3">
    <name type="scientific">Ceratodon purpureus</name>
    <name type="common">Fire moss</name>
    <name type="synonym">Dicranum purpureum</name>
    <dbReference type="NCBI Taxonomy" id="3225"/>
    <lineage>
        <taxon>Eukaryota</taxon>
        <taxon>Viridiplantae</taxon>
        <taxon>Streptophyta</taxon>
        <taxon>Embryophyta</taxon>
        <taxon>Bryophyta</taxon>
        <taxon>Bryophytina</taxon>
        <taxon>Bryopsida</taxon>
        <taxon>Dicranidae</taxon>
        <taxon>Pseudoditrichales</taxon>
        <taxon>Ditrichaceae</taxon>
        <taxon>Ceratodon</taxon>
    </lineage>
</organism>
<name>A0A8T0GS17_CERPU</name>
<gene>
    <name evidence="2" type="ORF">KC19_9G061000</name>
</gene>
<protein>
    <submittedName>
        <fullName evidence="2">Uncharacterized protein</fullName>
    </submittedName>
</protein>